<keyword evidence="1" id="KW-0808">Transferase</keyword>
<dbReference type="GO" id="GO:0032259">
    <property type="term" value="P:methylation"/>
    <property type="evidence" value="ECO:0007669"/>
    <property type="project" value="UniProtKB-KW"/>
</dbReference>
<keyword evidence="1" id="KW-0489">Methyltransferase</keyword>
<sequence>MFEAPEPKKGLDMDLKLLPARRIDLGYLVPSGGVVAELGVACGNFSSALLNHHPHLGKLYAIDKWNDERHPAHEETVARNNLRDPRAIVIRQTFEEAAKNEILENICFDLIYVDGYAHTGQDSGATLAHWWPKLKPGGIFAGHDYDTAWPLTIKAVNEFAKNHRLTIHSIKEIPFNSWWLSKPVNYLATM</sequence>
<accession>A0A7W8DN59</accession>
<keyword evidence="2" id="KW-1185">Reference proteome</keyword>
<dbReference type="EMBL" id="JACHIG010000019">
    <property type="protein sequence ID" value="MBB5035556.1"/>
    <property type="molecule type" value="Genomic_DNA"/>
</dbReference>
<dbReference type="GO" id="GO:0008168">
    <property type="term" value="F:methyltransferase activity"/>
    <property type="evidence" value="ECO:0007669"/>
    <property type="project" value="UniProtKB-KW"/>
</dbReference>
<dbReference type="Gene3D" id="3.40.50.150">
    <property type="entry name" value="Vaccinia Virus protein VP39"/>
    <property type="match status" value="1"/>
</dbReference>
<dbReference type="InterPro" id="IPR029063">
    <property type="entry name" value="SAM-dependent_MTases_sf"/>
</dbReference>
<proteinExistence type="predicted"/>
<dbReference type="AlphaFoldDB" id="A0A7W8DN59"/>
<dbReference type="Proteomes" id="UP000590740">
    <property type="component" value="Unassembled WGS sequence"/>
</dbReference>
<gene>
    <name evidence="1" type="ORF">HNQ65_005169</name>
</gene>
<dbReference type="RefSeq" id="WP_184344474.1">
    <property type="nucleotide sequence ID" value="NZ_JACHIG010000019.1"/>
</dbReference>
<evidence type="ECO:0000313" key="1">
    <source>
        <dbReference type="EMBL" id="MBB5035556.1"/>
    </source>
</evidence>
<reference evidence="1 2" key="1">
    <citation type="submission" date="2020-08" db="EMBL/GenBank/DDBJ databases">
        <title>Genomic Encyclopedia of Type Strains, Phase IV (KMG-IV): sequencing the most valuable type-strain genomes for metagenomic binning, comparative biology and taxonomic classification.</title>
        <authorList>
            <person name="Goeker M."/>
        </authorList>
    </citation>
    <scope>NUCLEOTIDE SEQUENCE [LARGE SCALE GENOMIC DNA]</scope>
    <source>
        <strain evidence="1 2">DSM 12252</strain>
    </source>
</reference>
<evidence type="ECO:0000313" key="2">
    <source>
        <dbReference type="Proteomes" id="UP000590740"/>
    </source>
</evidence>
<dbReference type="CDD" id="cd02440">
    <property type="entry name" value="AdoMet_MTases"/>
    <property type="match status" value="1"/>
</dbReference>
<protein>
    <submittedName>
        <fullName evidence="1">Putative O-methyltransferase YrrM</fullName>
    </submittedName>
</protein>
<name>A0A7W8DN59_9BACT</name>
<dbReference type="Pfam" id="PF13578">
    <property type="entry name" value="Methyltransf_24"/>
    <property type="match status" value="1"/>
</dbReference>
<comment type="caution">
    <text evidence="1">The sequence shown here is derived from an EMBL/GenBank/DDBJ whole genome shotgun (WGS) entry which is preliminary data.</text>
</comment>
<organism evidence="1 2">
    <name type="scientific">Prosthecobacter vanneervenii</name>
    <dbReference type="NCBI Taxonomy" id="48466"/>
    <lineage>
        <taxon>Bacteria</taxon>
        <taxon>Pseudomonadati</taxon>
        <taxon>Verrucomicrobiota</taxon>
        <taxon>Verrucomicrobiia</taxon>
        <taxon>Verrucomicrobiales</taxon>
        <taxon>Verrucomicrobiaceae</taxon>
        <taxon>Prosthecobacter</taxon>
    </lineage>
</organism>
<dbReference type="SUPFAM" id="SSF53335">
    <property type="entry name" value="S-adenosyl-L-methionine-dependent methyltransferases"/>
    <property type="match status" value="1"/>
</dbReference>